<name>A0A918TNI9_9RHOB</name>
<dbReference type="RefSeq" id="WP_189410551.1">
    <property type="nucleotide sequence ID" value="NZ_BMYJ01000003.1"/>
</dbReference>
<evidence type="ECO:0000313" key="2">
    <source>
        <dbReference type="Proteomes" id="UP000638981"/>
    </source>
</evidence>
<evidence type="ECO:0000313" key="1">
    <source>
        <dbReference type="EMBL" id="GHC49936.1"/>
    </source>
</evidence>
<sequence length="254" mass="26897">MNDLSMQLSALLDGELSTAEAEALQQKMQADPALQAEYDRLVSANNLALAEFAAMLEQSLPLALARTVSQAPLAVPANMPRAPRPWLQIAAALALAVLTGTGGYMAGQRQGAVQLAAADWVAEVATYHKVYAAQGRHLVEVPASESEHLVSWLSKETGVPFTIPDLSAQGLTFEGGRLLVAAGQPVGQLMYRDASGAVIALCFIASDKPASETVRRDLDGFDALIWGKPGARFIVIGPKGDDRLPEVARIGQNI</sequence>
<dbReference type="Proteomes" id="UP000638981">
    <property type="component" value="Unassembled WGS sequence"/>
</dbReference>
<organism evidence="1 2">
    <name type="scientific">Neogemmobacter tilapiae</name>
    <dbReference type="NCBI Taxonomy" id="875041"/>
    <lineage>
        <taxon>Bacteria</taxon>
        <taxon>Pseudomonadati</taxon>
        <taxon>Pseudomonadota</taxon>
        <taxon>Alphaproteobacteria</taxon>
        <taxon>Rhodobacterales</taxon>
        <taxon>Paracoccaceae</taxon>
        <taxon>Neogemmobacter</taxon>
    </lineage>
</organism>
<keyword evidence="2" id="KW-1185">Reference proteome</keyword>
<protein>
    <submittedName>
        <fullName evidence="1">Membrane protein</fullName>
    </submittedName>
</protein>
<reference evidence="1" key="2">
    <citation type="submission" date="2020-09" db="EMBL/GenBank/DDBJ databases">
        <authorList>
            <person name="Sun Q."/>
            <person name="Kim S."/>
        </authorList>
    </citation>
    <scope>NUCLEOTIDE SEQUENCE</scope>
    <source>
        <strain evidence="1">KCTC 23310</strain>
    </source>
</reference>
<accession>A0A918TNI9</accession>
<proteinExistence type="predicted"/>
<reference evidence="1" key="1">
    <citation type="journal article" date="2014" name="Int. J. Syst. Evol. Microbiol.">
        <title>Complete genome sequence of Corynebacterium casei LMG S-19264T (=DSM 44701T), isolated from a smear-ripened cheese.</title>
        <authorList>
            <consortium name="US DOE Joint Genome Institute (JGI-PGF)"/>
            <person name="Walter F."/>
            <person name="Albersmeier A."/>
            <person name="Kalinowski J."/>
            <person name="Ruckert C."/>
        </authorList>
    </citation>
    <scope>NUCLEOTIDE SEQUENCE</scope>
    <source>
        <strain evidence="1">KCTC 23310</strain>
    </source>
</reference>
<gene>
    <name evidence="1" type="ORF">GCM10007315_10110</name>
</gene>
<comment type="caution">
    <text evidence="1">The sequence shown here is derived from an EMBL/GenBank/DDBJ whole genome shotgun (WGS) entry which is preliminary data.</text>
</comment>
<dbReference type="EMBL" id="BMYJ01000003">
    <property type="protein sequence ID" value="GHC49936.1"/>
    <property type="molecule type" value="Genomic_DNA"/>
</dbReference>
<dbReference type="AlphaFoldDB" id="A0A918TNI9"/>